<protein>
    <recommendedName>
        <fullName evidence="5">At1g68980-like TPR repeats domain-containing protein</fullName>
    </recommendedName>
</protein>
<evidence type="ECO:0000256" key="4">
    <source>
        <dbReference type="SAM" id="SignalP"/>
    </source>
</evidence>
<dbReference type="InterPro" id="IPR057440">
    <property type="entry name" value="At1g68980-like_TPR"/>
</dbReference>
<dbReference type="Proteomes" id="UP001279734">
    <property type="component" value="Unassembled WGS sequence"/>
</dbReference>
<evidence type="ECO:0000313" key="7">
    <source>
        <dbReference type="Proteomes" id="UP001279734"/>
    </source>
</evidence>
<dbReference type="Pfam" id="PF25245">
    <property type="entry name" value="TPR_At1g68980"/>
    <property type="match status" value="1"/>
</dbReference>
<dbReference type="PANTHER" id="PTHR46598:SF3">
    <property type="entry name" value="OS07G0495300 PROTEIN"/>
    <property type="match status" value="1"/>
</dbReference>
<keyword evidence="2" id="KW-0677">Repeat</keyword>
<evidence type="ECO:0000256" key="2">
    <source>
        <dbReference type="ARBA" id="ARBA00022737"/>
    </source>
</evidence>
<dbReference type="InterPro" id="IPR002885">
    <property type="entry name" value="PPR_rpt"/>
</dbReference>
<feature type="signal peptide" evidence="4">
    <location>
        <begin position="1"/>
        <end position="30"/>
    </location>
</feature>
<proteinExistence type="inferred from homology"/>
<feature type="repeat" description="PPR" evidence="3">
    <location>
        <begin position="556"/>
        <end position="590"/>
    </location>
</feature>
<dbReference type="InterPro" id="IPR011990">
    <property type="entry name" value="TPR-like_helical_dom_sf"/>
</dbReference>
<comment type="similarity">
    <text evidence="1">Belongs to the PPR family. P subfamily.</text>
</comment>
<keyword evidence="4" id="KW-0732">Signal</keyword>
<name>A0AAD3S944_NEPGR</name>
<dbReference type="PROSITE" id="PS51375">
    <property type="entry name" value="PPR"/>
    <property type="match status" value="2"/>
</dbReference>
<dbReference type="Pfam" id="PF01535">
    <property type="entry name" value="PPR"/>
    <property type="match status" value="2"/>
</dbReference>
<dbReference type="EMBL" id="BSYO01000006">
    <property type="protein sequence ID" value="GMH06626.1"/>
    <property type="molecule type" value="Genomic_DNA"/>
</dbReference>
<feature type="domain" description="At1g68980-like TPR repeats" evidence="5">
    <location>
        <begin position="85"/>
        <end position="203"/>
    </location>
</feature>
<dbReference type="AlphaFoldDB" id="A0AAD3S944"/>
<reference evidence="6" key="1">
    <citation type="submission" date="2023-05" db="EMBL/GenBank/DDBJ databases">
        <title>Nepenthes gracilis genome sequencing.</title>
        <authorList>
            <person name="Fukushima K."/>
        </authorList>
    </citation>
    <scope>NUCLEOTIDE SEQUENCE</scope>
    <source>
        <strain evidence="6">SING2019-196</strain>
    </source>
</reference>
<evidence type="ECO:0000259" key="5">
    <source>
        <dbReference type="Pfam" id="PF25245"/>
    </source>
</evidence>
<feature type="chain" id="PRO_5041982067" description="At1g68980-like TPR repeats domain-containing protein" evidence="4">
    <location>
        <begin position="31"/>
        <end position="768"/>
    </location>
</feature>
<evidence type="ECO:0000256" key="1">
    <source>
        <dbReference type="ARBA" id="ARBA00007626"/>
    </source>
</evidence>
<comment type="caution">
    <text evidence="6">The sequence shown here is derived from an EMBL/GenBank/DDBJ whole genome shotgun (WGS) entry which is preliminary data.</text>
</comment>
<dbReference type="NCBIfam" id="TIGR00756">
    <property type="entry name" value="PPR"/>
    <property type="match status" value="2"/>
</dbReference>
<dbReference type="Gene3D" id="1.25.40.10">
    <property type="entry name" value="Tetratricopeptide repeat domain"/>
    <property type="match status" value="3"/>
</dbReference>
<feature type="repeat" description="PPR" evidence="3">
    <location>
        <begin position="474"/>
        <end position="508"/>
    </location>
</feature>
<dbReference type="PANTHER" id="PTHR46598">
    <property type="entry name" value="BNAC05G43320D PROTEIN"/>
    <property type="match status" value="1"/>
</dbReference>
<accession>A0AAD3S944</accession>
<gene>
    <name evidence="6" type="ORF">Nepgr_008466</name>
</gene>
<evidence type="ECO:0000256" key="3">
    <source>
        <dbReference type="PROSITE-ProRule" id="PRU00708"/>
    </source>
</evidence>
<evidence type="ECO:0000313" key="6">
    <source>
        <dbReference type="EMBL" id="GMH06626.1"/>
    </source>
</evidence>
<organism evidence="6 7">
    <name type="scientific">Nepenthes gracilis</name>
    <name type="common">Slender pitcher plant</name>
    <dbReference type="NCBI Taxonomy" id="150966"/>
    <lineage>
        <taxon>Eukaryota</taxon>
        <taxon>Viridiplantae</taxon>
        <taxon>Streptophyta</taxon>
        <taxon>Embryophyta</taxon>
        <taxon>Tracheophyta</taxon>
        <taxon>Spermatophyta</taxon>
        <taxon>Magnoliopsida</taxon>
        <taxon>eudicotyledons</taxon>
        <taxon>Gunneridae</taxon>
        <taxon>Pentapetalae</taxon>
        <taxon>Caryophyllales</taxon>
        <taxon>Nepenthaceae</taxon>
        <taxon>Nepenthes</taxon>
    </lineage>
</organism>
<sequence>MRVFRTCPHFIKFFALDLHLASTFVKSASGLVYDILSSSGYHASALPESNICHKHHQTPLHRLISSSIQTKRLCWAGSTHDILLEKLGIALKEHDVEEAWEAFNDFRRSYGFPGVSVVSRMITELSYSCDECWLQKAFELVLTIAKEKSGLLQHDILTRVSLSLSRAQMPIPASRILRLMLHKHNAPPVDVFRSVIMHMVKSEVGTYLASNILIEICDCFHRLNAKKSDLAASIKPGTMIFNLVLDACVKTRLSLKGKQIIELMAQIGTIADAHSIILFACIFEMNGERDELKKFKYYVDQVSIPLVHHYRQFYDCLLSLHYKFDDLDAAAALIADIYKCWDFRPIREHKELAKPCLVPIGSHYLREGLKIQVMPELLQKDSVLLMEGKQELVLFKSGKLALSNKALAQLILRYKRNGRIIELSKLLVSIAKELGLLRDDSLCTDVIDACIYIGWLEMAHDIVDDMESTRAPIPIETYMSLLRAYCRAKMLREAKALVNQIRRAGLLSNMSNDMVLSQCISERACESGENDAAIRKFDLAECLVRELKGENTICSVVYELNSAMYFFCKAKMIEDALKTYRRMLAMKIQPTVQTFAYLIQGYSSLELYREITILWGDIKRNMEPGYLVITRELYELLLLNFIRARELCGSIVSVVIADWKYFCTLYISTPQAVAVLCDRMWPKGSIMLLLDLSLSRGLFIGIPLFSMGRDCHLCLVVIELKLSSRCPLLYWVFVHEVVYIPIVVKENSQAIWRRKLKYTTISLKWLEI</sequence>
<keyword evidence="7" id="KW-1185">Reference proteome</keyword>